<feature type="region of interest" description="Disordered" evidence="1">
    <location>
        <begin position="185"/>
        <end position="205"/>
    </location>
</feature>
<dbReference type="VEuPathDB" id="FungiDB:HMPREF1541_08061"/>
<sequence>MDPREPSLNERRCIIRHDLGFYHGLAASVVYNVPGPQITDLETLAQKFGPALQHCVEQHPILGLVIDKADTEQPTFRRLSQLHLGSHLILTWPGEVMVGRLEENDEHVVAERAMERVVNARFQDVGEAPPWRLFVIPLQSDESAHLERSRALVVFNYSHSHGDGISGLAFHHSLLQALVDNSPSRNEAASMTTRQTGTKQIPPSPDPMPISWSYMLGVLANEFLPGLPRLLFWRGTVAPPWTANRAVFNAHHFRTGSKLLIIDGSILKLALARCRQNGIKMSALLHLLVVRSLTTTLRENGIDPASFVSGTPIDLRKHFALTAMDMSMNPSTVSYQHNTVTTSQPISDPELCSAREMTAKFAQASSTIQDQIIGLLKYASPMRKWFLDKLGKPRSTSYELSNIGSFKPTRSAIVHVDHVYFSQPADAVGHPLSVNVVSLDGGDLSIMLSWQIGALDLEGTIEKLEETERGFIDGLAASIKADFVHWATPSER</sequence>
<reference evidence="2 3" key="1">
    <citation type="submission" date="2013-03" db="EMBL/GenBank/DDBJ databases">
        <title>The Genome Sequence of Phialophora europaea CBS 101466.</title>
        <authorList>
            <consortium name="The Broad Institute Genomics Platform"/>
            <person name="Cuomo C."/>
            <person name="de Hoog S."/>
            <person name="Gorbushina A."/>
            <person name="Walker B."/>
            <person name="Young S.K."/>
            <person name="Zeng Q."/>
            <person name="Gargeya S."/>
            <person name="Fitzgerald M."/>
            <person name="Haas B."/>
            <person name="Abouelleil A."/>
            <person name="Allen A.W."/>
            <person name="Alvarado L."/>
            <person name="Arachchi H.M."/>
            <person name="Berlin A.M."/>
            <person name="Chapman S.B."/>
            <person name="Gainer-Dewar J."/>
            <person name="Goldberg J."/>
            <person name="Griggs A."/>
            <person name="Gujja S."/>
            <person name="Hansen M."/>
            <person name="Howarth C."/>
            <person name="Imamovic A."/>
            <person name="Ireland A."/>
            <person name="Larimer J."/>
            <person name="McCowan C."/>
            <person name="Murphy C."/>
            <person name="Pearson M."/>
            <person name="Poon T.W."/>
            <person name="Priest M."/>
            <person name="Roberts A."/>
            <person name="Saif S."/>
            <person name="Shea T."/>
            <person name="Sisk P."/>
            <person name="Sykes S."/>
            <person name="Wortman J."/>
            <person name="Nusbaum C."/>
            <person name="Birren B."/>
        </authorList>
    </citation>
    <scope>NUCLEOTIDE SEQUENCE [LARGE SCALE GENOMIC DNA]</scope>
    <source>
        <strain evidence="2 3">CBS 101466</strain>
    </source>
</reference>
<dbReference type="eggNOG" id="ENOG502RC91">
    <property type="taxonomic scope" value="Eukaryota"/>
</dbReference>
<name>W2RKQ9_CYPE1</name>
<dbReference type="Proteomes" id="UP000030752">
    <property type="component" value="Unassembled WGS sequence"/>
</dbReference>
<dbReference type="InterPro" id="IPR052058">
    <property type="entry name" value="Alcohol_O-acetyltransferase"/>
</dbReference>
<organism evidence="2 3">
    <name type="scientific">Cyphellophora europaea (strain CBS 101466)</name>
    <name type="common">Phialophora europaea</name>
    <dbReference type="NCBI Taxonomy" id="1220924"/>
    <lineage>
        <taxon>Eukaryota</taxon>
        <taxon>Fungi</taxon>
        <taxon>Dikarya</taxon>
        <taxon>Ascomycota</taxon>
        <taxon>Pezizomycotina</taxon>
        <taxon>Eurotiomycetes</taxon>
        <taxon>Chaetothyriomycetidae</taxon>
        <taxon>Chaetothyriales</taxon>
        <taxon>Cyphellophoraceae</taxon>
        <taxon>Cyphellophora</taxon>
    </lineage>
</organism>
<dbReference type="EMBL" id="KB822724">
    <property type="protein sequence ID" value="ETN37071.1"/>
    <property type="molecule type" value="Genomic_DNA"/>
</dbReference>
<dbReference type="Pfam" id="PF07247">
    <property type="entry name" value="AATase"/>
    <property type="match status" value="2"/>
</dbReference>
<evidence type="ECO:0000313" key="2">
    <source>
        <dbReference type="EMBL" id="ETN37071.1"/>
    </source>
</evidence>
<dbReference type="GO" id="GO:0008080">
    <property type="term" value="F:N-acetyltransferase activity"/>
    <property type="evidence" value="ECO:0007669"/>
    <property type="project" value="TreeGrafter"/>
</dbReference>
<dbReference type="PANTHER" id="PTHR28037:SF1">
    <property type="entry name" value="ALCOHOL O-ACETYLTRANSFERASE 1-RELATED"/>
    <property type="match status" value="1"/>
</dbReference>
<dbReference type="Gene3D" id="3.30.559.10">
    <property type="entry name" value="Chloramphenicol acetyltransferase-like domain"/>
    <property type="match status" value="1"/>
</dbReference>
<dbReference type="SUPFAM" id="SSF52777">
    <property type="entry name" value="CoA-dependent acyltransferases"/>
    <property type="match status" value="1"/>
</dbReference>
<dbReference type="GeneID" id="19975400"/>
<dbReference type="InterPro" id="IPR010828">
    <property type="entry name" value="Atf2/Sli1-like"/>
</dbReference>
<dbReference type="PANTHER" id="PTHR28037">
    <property type="entry name" value="ALCOHOL O-ACETYLTRANSFERASE 1-RELATED"/>
    <property type="match status" value="1"/>
</dbReference>
<dbReference type="HOGENOM" id="CLU_024469_1_0_1"/>
<protein>
    <recommendedName>
        <fullName evidence="4">O-acyltransferase WSD1 C-terminal domain-containing protein</fullName>
    </recommendedName>
</protein>
<dbReference type="InParanoid" id="W2RKQ9"/>
<evidence type="ECO:0000256" key="1">
    <source>
        <dbReference type="SAM" id="MobiDB-lite"/>
    </source>
</evidence>
<dbReference type="InterPro" id="IPR023213">
    <property type="entry name" value="CAT-like_dom_sf"/>
</dbReference>
<dbReference type="RefSeq" id="XP_008720603.1">
    <property type="nucleotide sequence ID" value="XM_008722381.1"/>
</dbReference>
<feature type="compositionally biased region" description="Polar residues" evidence="1">
    <location>
        <begin position="185"/>
        <end position="201"/>
    </location>
</feature>
<proteinExistence type="predicted"/>
<keyword evidence="3" id="KW-1185">Reference proteome</keyword>
<dbReference type="AlphaFoldDB" id="W2RKQ9"/>
<gene>
    <name evidence="2" type="ORF">HMPREF1541_08061</name>
</gene>
<dbReference type="STRING" id="1220924.W2RKQ9"/>
<dbReference type="OrthoDB" id="2150604at2759"/>
<evidence type="ECO:0000313" key="3">
    <source>
        <dbReference type="Proteomes" id="UP000030752"/>
    </source>
</evidence>
<accession>W2RKQ9</accession>
<evidence type="ECO:0008006" key="4">
    <source>
        <dbReference type="Google" id="ProtNLM"/>
    </source>
</evidence>